<evidence type="ECO:0000313" key="2">
    <source>
        <dbReference type="EMBL" id="KEQ61142.1"/>
    </source>
</evidence>
<organism evidence="2 3">
    <name type="scientific">Aureobasidium melanogenum (strain CBS 110374)</name>
    <name type="common">Aureobasidium pullulans var. melanogenum</name>
    <dbReference type="NCBI Taxonomy" id="1043003"/>
    <lineage>
        <taxon>Eukaryota</taxon>
        <taxon>Fungi</taxon>
        <taxon>Dikarya</taxon>
        <taxon>Ascomycota</taxon>
        <taxon>Pezizomycotina</taxon>
        <taxon>Dothideomycetes</taxon>
        <taxon>Dothideomycetidae</taxon>
        <taxon>Dothideales</taxon>
        <taxon>Saccotheciaceae</taxon>
        <taxon>Aureobasidium</taxon>
    </lineage>
</organism>
<gene>
    <name evidence="2" type="ORF">M437DRAFT_67520</name>
</gene>
<accession>A0A074VTX7</accession>
<protein>
    <recommendedName>
        <fullName evidence="1">Cryptic loci regulator 2 N-terminal domain-containing protein</fullName>
    </recommendedName>
</protein>
<reference evidence="2 3" key="1">
    <citation type="journal article" date="2014" name="BMC Genomics">
        <title>Genome sequencing of four Aureobasidium pullulans varieties: biotechnological potential, stress tolerance, and description of new species.</title>
        <authorList>
            <person name="Gostin Ar C."/>
            <person name="Ohm R.A."/>
            <person name="Kogej T."/>
            <person name="Sonjak S."/>
            <person name="Turk M."/>
            <person name="Zajc J."/>
            <person name="Zalar P."/>
            <person name="Grube M."/>
            <person name="Sun H."/>
            <person name="Han J."/>
            <person name="Sharma A."/>
            <person name="Chiniquy J."/>
            <person name="Ngan C.Y."/>
            <person name="Lipzen A."/>
            <person name="Barry K."/>
            <person name="Grigoriev I.V."/>
            <person name="Gunde-Cimerman N."/>
        </authorList>
    </citation>
    <scope>NUCLEOTIDE SEQUENCE [LARGE SCALE GENOMIC DNA]</scope>
    <source>
        <strain evidence="2 3">CBS 110374</strain>
    </source>
</reference>
<keyword evidence="3" id="KW-1185">Reference proteome</keyword>
<dbReference type="HOGENOM" id="CLU_1885364_0_0_1"/>
<feature type="domain" description="Cryptic loci regulator 2 N-terminal" evidence="1">
    <location>
        <begin position="72"/>
        <end position="135"/>
    </location>
</feature>
<evidence type="ECO:0000313" key="3">
    <source>
        <dbReference type="Proteomes" id="UP000030672"/>
    </source>
</evidence>
<dbReference type="Pfam" id="PF16761">
    <property type="entry name" value="Clr2_transil"/>
    <property type="match status" value="1"/>
</dbReference>
<dbReference type="Proteomes" id="UP000030672">
    <property type="component" value="Unassembled WGS sequence"/>
</dbReference>
<sequence length="157" mass="17479">MNNSTPTPAASGAQEIDLSQYTSDGTGQECMNLITVAQSSETFLEHLTHIFNTRGYAMTAFGRYVNFVNSPPKGYTEYWRHRRVVLPDDPQYLTIGDLYVYGHPSKKPFKSVARFGQHLVSIVLGDLDNCRCVLCDGDGPPPQNPQYPVDPTVPVMH</sequence>
<evidence type="ECO:0000259" key="1">
    <source>
        <dbReference type="Pfam" id="PF16761"/>
    </source>
</evidence>
<dbReference type="AlphaFoldDB" id="A0A074VTX7"/>
<name>A0A074VTX7_AURM1</name>
<dbReference type="InterPro" id="IPR031915">
    <property type="entry name" value="Clr2_N"/>
</dbReference>
<dbReference type="RefSeq" id="XP_040878165.1">
    <property type="nucleotide sequence ID" value="XM_041024953.1"/>
</dbReference>
<dbReference type="EMBL" id="KL584839">
    <property type="protein sequence ID" value="KEQ61142.1"/>
    <property type="molecule type" value="Genomic_DNA"/>
</dbReference>
<dbReference type="GeneID" id="63918326"/>
<proteinExistence type="predicted"/>